<dbReference type="VEuPathDB" id="FungiDB:AAP_04174"/>
<feature type="region of interest" description="Disordered" evidence="5">
    <location>
        <begin position="313"/>
        <end position="358"/>
    </location>
</feature>
<feature type="compositionally biased region" description="Pro residues" evidence="5">
    <location>
        <begin position="10"/>
        <end position="21"/>
    </location>
</feature>
<dbReference type="Gene3D" id="4.10.1000.10">
    <property type="entry name" value="Zinc finger, CCCH-type"/>
    <property type="match status" value="1"/>
</dbReference>
<dbReference type="EMBL" id="AZGZ01000019">
    <property type="protein sequence ID" value="KZZ89823.1"/>
    <property type="molecule type" value="Genomic_DNA"/>
</dbReference>
<evidence type="ECO:0000256" key="4">
    <source>
        <dbReference type="PROSITE-ProRule" id="PRU00723"/>
    </source>
</evidence>
<dbReference type="InterPro" id="IPR000571">
    <property type="entry name" value="Znf_CCCH"/>
</dbReference>
<dbReference type="InterPro" id="IPR039136">
    <property type="entry name" value="NUFIP1-like"/>
</dbReference>
<evidence type="ECO:0000256" key="3">
    <source>
        <dbReference type="ARBA" id="ARBA00022833"/>
    </source>
</evidence>
<accession>A0A162I7Z6</accession>
<dbReference type="SMART" id="SM00356">
    <property type="entry name" value="ZnF_C3H1"/>
    <property type="match status" value="1"/>
</dbReference>
<evidence type="ECO:0000313" key="7">
    <source>
        <dbReference type="EMBL" id="KZZ89823.1"/>
    </source>
</evidence>
<feature type="compositionally biased region" description="Low complexity" evidence="5">
    <location>
        <begin position="686"/>
        <end position="699"/>
    </location>
</feature>
<keyword evidence="2 4" id="KW-0863">Zinc-finger</keyword>
<gene>
    <name evidence="7" type="ORF">AAP_04174</name>
</gene>
<dbReference type="GO" id="GO:0008270">
    <property type="term" value="F:zinc ion binding"/>
    <property type="evidence" value="ECO:0007669"/>
    <property type="project" value="UniProtKB-KW"/>
</dbReference>
<feature type="compositionally biased region" description="Polar residues" evidence="5">
    <location>
        <begin position="802"/>
        <end position="814"/>
    </location>
</feature>
<dbReference type="GO" id="GO:0003723">
    <property type="term" value="F:RNA binding"/>
    <property type="evidence" value="ECO:0007669"/>
    <property type="project" value="InterPro"/>
</dbReference>
<evidence type="ECO:0000256" key="5">
    <source>
        <dbReference type="SAM" id="MobiDB-lite"/>
    </source>
</evidence>
<dbReference type="Pfam" id="PF10453">
    <property type="entry name" value="NUFIP1"/>
    <property type="match status" value="1"/>
</dbReference>
<feature type="zinc finger region" description="C3H1-type" evidence="4">
    <location>
        <begin position="811"/>
        <end position="839"/>
    </location>
</feature>
<evidence type="ECO:0000313" key="8">
    <source>
        <dbReference type="Proteomes" id="UP000242877"/>
    </source>
</evidence>
<comment type="caution">
    <text evidence="7">The sequence shown here is derived from an EMBL/GenBank/DDBJ whole genome shotgun (WGS) entry which is preliminary data.</text>
</comment>
<dbReference type="InterPro" id="IPR036855">
    <property type="entry name" value="Znf_CCCH_sf"/>
</dbReference>
<keyword evidence="3 4" id="KW-0862">Zinc</keyword>
<feature type="compositionally biased region" description="Acidic residues" evidence="5">
    <location>
        <begin position="700"/>
        <end position="726"/>
    </location>
</feature>
<feature type="region of interest" description="Disordered" evidence="5">
    <location>
        <begin position="1"/>
        <end position="201"/>
    </location>
</feature>
<dbReference type="GO" id="GO:0005634">
    <property type="term" value="C:nucleus"/>
    <property type="evidence" value="ECO:0007669"/>
    <property type="project" value="TreeGrafter"/>
</dbReference>
<feature type="compositionally biased region" description="Polar residues" evidence="5">
    <location>
        <begin position="454"/>
        <end position="463"/>
    </location>
</feature>
<dbReference type="GO" id="GO:0000492">
    <property type="term" value="P:box C/D snoRNP assembly"/>
    <property type="evidence" value="ECO:0007669"/>
    <property type="project" value="TreeGrafter"/>
</dbReference>
<feature type="compositionally biased region" description="Polar residues" evidence="5">
    <location>
        <begin position="615"/>
        <end position="628"/>
    </location>
</feature>
<feature type="region of interest" description="Disordered" evidence="5">
    <location>
        <begin position="220"/>
        <end position="253"/>
    </location>
</feature>
<feature type="compositionally biased region" description="Low complexity" evidence="5">
    <location>
        <begin position="172"/>
        <end position="187"/>
    </location>
</feature>
<feature type="region of interest" description="Disordered" evidence="5">
    <location>
        <begin position="585"/>
        <end position="736"/>
    </location>
</feature>
<feature type="compositionally biased region" description="Pro residues" evidence="5">
    <location>
        <begin position="229"/>
        <end position="239"/>
    </location>
</feature>
<keyword evidence="1 4" id="KW-0479">Metal-binding</keyword>
<reference evidence="7 8" key="1">
    <citation type="journal article" date="2016" name="Genome Biol. Evol.">
        <title>Divergent and convergent evolution of fungal pathogenicity.</title>
        <authorList>
            <person name="Shang Y."/>
            <person name="Xiao G."/>
            <person name="Zheng P."/>
            <person name="Cen K."/>
            <person name="Zhan S."/>
            <person name="Wang C."/>
        </authorList>
    </citation>
    <scope>NUCLEOTIDE SEQUENCE [LARGE SCALE GENOMIC DNA]</scope>
    <source>
        <strain evidence="7 8">ARSEF 7405</strain>
    </source>
</reference>
<feature type="region of interest" description="Disordered" evidence="5">
    <location>
        <begin position="385"/>
        <end position="554"/>
    </location>
</feature>
<feature type="domain" description="C3H1-type" evidence="6">
    <location>
        <begin position="811"/>
        <end position="839"/>
    </location>
</feature>
<feature type="compositionally biased region" description="Polar residues" evidence="5">
    <location>
        <begin position="107"/>
        <end position="135"/>
    </location>
</feature>
<dbReference type="PANTHER" id="PTHR13309">
    <property type="entry name" value="NUCLEAR FRAGILE X MENTAL RETARDATION PROTEIN INTERACTING PROTEIN 1"/>
    <property type="match status" value="1"/>
</dbReference>
<dbReference type="InterPro" id="IPR019496">
    <property type="entry name" value="NUFIP1_cons_dom"/>
</dbReference>
<feature type="compositionally biased region" description="Basic residues" evidence="5">
    <location>
        <begin position="403"/>
        <end position="413"/>
    </location>
</feature>
<dbReference type="SUPFAM" id="SSF90229">
    <property type="entry name" value="CCCH zinc finger"/>
    <property type="match status" value="1"/>
</dbReference>
<organism evidence="7 8">
    <name type="scientific">Ascosphaera apis ARSEF 7405</name>
    <dbReference type="NCBI Taxonomy" id="392613"/>
    <lineage>
        <taxon>Eukaryota</taxon>
        <taxon>Fungi</taxon>
        <taxon>Dikarya</taxon>
        <taxon>Ascomycota</taxon>
        <taxon>Pezizomycotina</taxon>
        <taxon>Eurotiomycetes</taxon>
        <taxon>Eurotiomycetidae</taxon>
        <taxon>Onygenales</taxon>
        <taxon>Ascosphaeraceae</taxon>
        <taxon>Ascosphaera</taxon>
    </lineage>
</organism>
<dbReference type="PROSITE" id="PS50103">
    <property type="entry name" value="ZF_C3H1"/>
    <property type="match status" value="1"/>
</dbReference>
<feature type="compositionally biased region" description="Basic and acidic residues" evidence="5">
    <location>
        <begin position="495"/>
        <end position="542"/>
    </location>
</feature>
<dbReference type="OrthoDB" id="273070at2759"/>
<feature type="compositionally biased region" description="Low complexity" evidence="5">
    <location>
        <begin position="35"/>
        <end position="53"/>
    </location>
</feature>
<feature type="compositionally biased region" description="Acidic residues" evidence="5">
    <location>
        <begin position="428"/>
        <end position="447"/>
    </location>
</feature>
<evidence type="ECO:0000259" key="6">
    <source>
        <dbReference type="PROSITE" id="PS50103"/>
    </source>
</evidence>
<feature type="compositionally biased region" description="Low complexity" evidence="5">
    <location>
        <begin position="88"/>
        <end position="102"/>
    </location>
</feature>
<evidence type="ECO:0000256" key="1">
    <source>
        <dbReference type="ARBA" id="ARBA00022723"/>
    </source>
</evidence>
<evidence type="ECO:0000256" key="2">
    <source>
        <dbReference type="ARBA" id="ARBA00022771"/>
    </source>
</evidence>
<dbReference type="PANTHER" id="PTHR13309:SF0">
    <property type="entry name" value="FMR1-INTERACTING PROTEIN NUFIP1"/>
    <property type="match status" value="1"/>
</dbReference>
<sequence length="940" mass="102414">MSSGPGNFFFPPPPPPPPPSSSHPSHRQNQHHNQHQNQSQHQSSSAHQQSRNQHGQHPPYGGAQHQGHRTRGGGPQRGRNHNQRRGGRFNNNPNNKNNTNGNHSDGRYSSSEYASSPYQDSTALSRDFQPQQQGPNGYMNYPQPPPPTNYDNSPYPASHHQSHPHPNHARVSSPPSYQYPAAPSPLSHPQQPNYLAQPPPAPVATSAPIYTQSAYTAGQYAPPAHYMPQPQPHLPPHPQSRPSMHPPAEHSQISAPYNHHHAQRQQHQPHVPAHLMGPPIHWTPEHTSPYMAAALPVGAAAGVMPAANGPPYEARANESRGHFRQNRGRGRGGYDHGANHGHGKNMNGQGSANRGNKRTHANAFQPHAQQPSALRSTAAALPVPSFGLPLPSRPPVAADANRKSNKRKKRKHNQLGLTPRSYDHESTSSDDDDNDNEDEDEDHDVDEESKLTKDLTTVTTAPLQFTYKGRTSKLQSSADIQAWIEERKKKFPTRARIEEKKKEEEAKKAKLDEAKKARQEEREKRQEENKERREKIRAEKAHNINPADAAAKAKLKAEKLRKKLLREEAKVAKAEADAQRANQLLHQAEASAAENNIDTAEKTASALSGGVPLTQPETGTSNQESSSNVEREKSPSSALLDKVEAALSGAPVDADVSATAGADGHNGTSLPPPTEQGAMLADEDWTSSSGSDSSSLSSLDDSDDDDDDDDNDEDDDDNDDDVEMSDTDSNLANIEVDAATEMVNAASATTATTAITTTTTNGTSESVGQDNDEDSDSAPDQSTSKRTGPERVLPPARKAGANPSTQDGKTGKSTQKCKQYLKYGQCQRGQACKFLHERQTKANGVANGAASQRKSLFQIVRALPLDIHFNFSAYNIAYNSNCNSSSDEKIICLFQQLLEKEKENEDKRIMDAIIYLGQHGILDQPASTTPVEGTETGLTE</sequence>
<proteinExistence type="predicted"/>
<dbReference type="Pfam" id="PF00642">
    <property type="entry name" value="zf-CCCH"/>
    <property type="match status" value="1"/>
</dbReference>
<keyword evidence="8" id="KW-1185">Reference proteome</keyword>
<protein>
    <recommendedName>
        <fullName evidence="6">C3H1-type domain-containing protein</fullName>
    </recommendedName>
</protein>
<feature type="region of interest" description="Disordered" evidence="5">
    <location>
        <begin position="756"/>
        <end position="814"/>
    </location>
</feature>
<feature type="compositionally biased region" description="Basic residues" evidence="5">
    <location>
        <begin position="78"/>
        <end position="87"/>
    </location>
</feature>
<dbReference type="Proteomes" id="UP000242877">
    <property type="component" value="Unassembled WGS sequence"/>
</dbReference>
<dbReference type="AlphaFoldDB" id="A0A162I7Z6"/>
<feature type="compositionally biased region" description="Basic residues" evidence="5">
    <location>
        <begin position="24"/>
        <end position="34"/>
    </location>
</feature>
<name>A0A162I7Z6_9EURO</name>